<dbReference type="EMBL" id="AZHW01000012">
    <property type="protein sequence ID" value="ETX03705.1"/>
    <property type="molecule type" value="Genomic_DNA"/>
</dbReference>
<keyword evidence="2" id="KW-1185">Reference proteome</keyword>
<name>W4M0K4_ENTF1</name>
<sequence>MTADDLCHLGQRLYGTRWKTPLARDIGVVRQTVSAWAGNKTPIPRRTVKTLQLLAERPRPHPYL</sequence>
<evidence type="ECO:0000313" key="1">
    <source>
        <dbReference type="EMBL" id="ETX03705.1"/>
    </source>
</evidence>
<accession>W4M0K4</accession>
<protein>
    <recommendedName>
        <fullName evidence="3">Transcriptional regulator</fullName>
    </recommendedName>
</protein>
<dbReference type="Proteomes" id="UP000019141">
    <property type="component" value="Unassembled WGS sequence"/>
</dbReference>
<dbReference type="HOGENOM" id="CLU_2859332_0_0_7"/>
<keyword evidence="1" id="KW-0614">Plasmid</keyword>
<evidence type="ECO:0000313" key="2">
    <source>
        <dbReference type="Proteomes" id="UP000019141"/>
    </source>
</evidence>
<dbReference type="AlphaFoldDB" id="W4M0K4"/>
<comment type="caution">
    <text evidence="1">The sequence shown here is derived from an EMBL/GenBank/DDBJ whole genome shotgun (WGS) entry which is preliminary data.</text>
</comment>
<evidence type="ECO:0008006" key="3">
    <source>
        <dbReference type="Google" id="ProtNLM"/>
    </source>
</evidence>
<geneLocation type="plasmid" evidence="1">
    <name>pTSY</name>
</geneLocation>
<gene>
    <name evidence="1" type="ORF">ETSY1_46390</name>
</gene>
<organism evidence="1 2">
    <name type="scientific">Entotheonella factor</name>
    <dbReference type="NCBI Taxonomy" id="1429438"/>
    <lineage>
        <taxon>Bacteria</taxon>
        <taxon>Pseudomonadati</taxon>
        <taxon>Nitrospinota/Tectimicrobiota group</taxon>
        <taxon>Candidatus Tectimicrobiota</taxon>
        <taxon>Candidatus Entotheonellia</taxon>
        <taxon>Candidatus Entotheonellales</taxon>
        <taxon>Candidatus Entotheonellaceae</taxon>
        <taxon>Candidatus Entotheonella</taxon>
    </lineage>
</organism>
<proteinExistence type="predicted"/>
<reference evidence="1 2" key="1">
    <citation type="journal article" date="2014" name="Nature">
        <title>An environmental bacterial taxon with a large and distinct metabolic repertoire.</title>
        <authorList>
            <person name="Wilson M.C."/>
            <person name="Mori T."/>
            <person name="Ruckert C."/>
            <person name="Uria A.R."/>
            <person name="Helf M.J."/>
            <person name="Takada K."/>
            <person name="Gernert C."/>
            <person name="Steffens U.A."/>
            <person name="Heycke N."/>
            <person name="Schmitt S."/>
            <person name="Rinke C."/>
            <person name="Helfrich E.J."/>
            <person name="Brachmann A.O."/>
            <person name="Gurgui C."/>
            <person name="Wakimoto T."/>
            <person name="Kracht M."/>
            <person name="Crusemann M."/>
            <person name="Hentschel U."/>
            <person name="Abe I."/>
            <person name="Matsunaga S."/>
            <person name="Kalinowski J."/>
            <person name="Takeyama H."/>
            <person name="Piel J."/>
        </authorList>
    </citation>
    <scope>NUCLEOTIDE SEQUENCE [LARGE SCALE GENOMIC DNA]</scope>
    <source>
        <strain evidence="2">TSY1</strain>
        <plasmid evidence="1">pTSY</plasmid>
    </source>
</reference>